<gene>
    <name evidence="3" type="ORF">HK097_000603</name>
</gene>
<accession>A0AAD5WYR8</accession>
<evidence type="ECO:0000313" key="4">
    <source>
        <dbReference type="Proteomes" id="UP001212841"/>
    </source>
</evidence>
<dbReference type="InterPro" id="IPR019721">
    <property type="entry name" value="NADH-UbQ_OxRdtase_su21_N"/>
</dbReference>
<feature type="domain" description="NADH-ubiquinone oxidoreductase 21kDa subunit N-terminal" evidence="2">
    <location>
        <begin position="15"/>
        <end position="98"/>
    </location>
</feature>
<evidence type="ECO:0000256" key="1">
    <source>
        <dbReference type="SAM" id="Phobius"/>
    </source>
</evidence>
<protein>
    <recommendedName>
        <fullName evidence="2">NADH-ubiquinone oxidoreductase 21kDa subunit N-terminal domain-containing protein</fullName>
    </recommendedName>
</protein>
<dbReference type="Proteomes" id="UP001212841">
    <property type="component" value="Unassembled WGS sequence"/>
</dbReference>
<evidence type="ECO:0000313" key="3">
    <source>
        <dbReference type="EMBL" id="KAJ3046722.1"/>
    </source>
</evidence>
<feature type="transmembrane region" description="Helical" evidence="1">
    <location>
        <begin position="37"/>
        <end position="54"/>
    </location>
</feature>
<dbReference type="AlphaFoldDB" id="A0AAD5WYR8"/>
<dbReference type="PANTHER" id="PTHR34062">
    <property type="entry name" value="OXIDOREDUCTASE 21 KDA SUBUNIT, PUTATIVE (AFU_ORTHOLOGUE AFUA_4G04750)-RELATED"/>
    <property type="match status" value="1"/>
</dbReference>
<proteinExistence type="predicted"/>
<comment type="caution">
    <text evidence="3">The sequence shown here is derived from an EMBL/GenBank/DDBJ whole genome shotgun (WGS) entry which is preliminary data.</text>
</comment>
<name>A0AAD5WYR8_9FUNG</name>
<reference evidence="3" key="1">
    <citation type="submission" date="2020-05" db="EMBL/GenBank/DDBJ databases">
        <title>Phylogenomic resolution of chytrid fungi.</title>
        <authorList>
            <person name="Stajich J.E."/>
            <person name="Amses K."/>
            <person name="Simmons R."/>
            <person name="Seto K."/>
            <person name="Myers J."/>
            <person name="Bonds A."/>
            <person name="Quandt C.A."/>
            <person name="Barry K."/>
            <person name="Liu P."/>
            <person name="Grigoriev I."/>
            <person name="Longcore J.E."/>
            <person name="James T.Y."/>
        </authorList>
    </citation>
    <scope>NUCLEOTIDE SEQUENCE</scope>
    <source>
        <strain evidence="3">JEL0318</strain>
    </source>
</reference>
<dbReference type="EMBL" id="JADGJD010001106">
    <property type="protein sequence ID" value="KAJ3046722.1"/>
    <property type="molecule type" value="Genomic_DNA"/>
</dbReference>
<dbReference type="Pfam" id="PF10785">
    <property type="entry name" value="NADH-u_ox-rdase"/>
    <property type="match status" value="1"/>
</dbReference>
<sequence>MVRWVDNLPDDDHVPYKFIEREPHVKDVVRYMRSSDYLQWAGVAFGFPIAHWTWERYSPSFHPKVMPRVMAVQIPFFMFAGFLYASGSSLRRFWGWTENAAEYKRWQEEAPLREARDKGKGVGWAATGDW</sequence>
<feature type="transmembrane region" description="Helical" evidence="1">
    <location>
        <begin position="66"/>
        <end position="85"/>
    </location>
</feature>
<evidence type="ECO:0000259" key="2">
    <source>
        <dbReference type="Pfam" id="PF10785"/>
    </source>
</evidence>
<keyword evidence="1" id="KW-0472">Membrane</keyword>
<dbReference type="PANTHER" id="PTHR34062:SF1">
    <property type="entry name" value="NADH-UBIQUINONE OXIDOREDUCTASE 21KDA SUBUNIT N-TERMINAL DOMAIN-CONTAINING PROTEIN"/>
    <property type="match status" value="1"/>
</dbReference>
<keyword evidence="4" id="KW-1185">Reference proteome</keyword>
<keyword evidence="1" id="KW-0812">Transmembrane</keyword>
<dbReference type="InterPro" id="IPR053229">
    <property type="entry name" value="NADH-Q_oxidrdct_subunit"/>
</dbReference>
<organism evidence="3 4">
    <name type="scientific">Rhizophlyctis rosea</name>
    <dbReference type="NCBI Taxonomy" id="64517"/>
    <lineage>
        <taxon>Eukaryota</taxon>
        <taxon>Fungi</taxon>
        <taxon>Fungi incertae sedis</taxon>
        <taxon>Chytridiomycota</taxon>
        <taxon>Chytridiomycota incertae sedis</taxon>
        <taxon>Chytridiomycetes</taxon>
        <taxon>Rhizophlyctidales</taxon>
        <taxon>Rhizophlyctidaceae</taxon>
        <taxon>Rhizophlyctis</taxon>
    </lineage>
</organism>
<keyword evidence="1" id="KW-1133">Transmembrane helix</keyword>